<dbReference type="CDD" id="cd17932">
    <property type="entry name" value="DEXQc_UvrD"/>
    <property type="match status" value="1"/>
</dbReference>
<comment type="catalytic activity">
    <reaction evidence="8">
        <text>Couples ATP hydrolysis with the unwinding of duplex DNA by translocating in the 3'-5' direction.</text>
        <dbReference type="EC" id="5.6.2.4"/>
    </reaction>
</comment>
<dbReference type="PANTHER" id="PTHR11070:SF2">
    <property type="entry name" value="ATP-DEPENDENT DNA HELICASE SRS2"/>
    <property type="match status" value="1"/>
</dbReference>
<dbReference type="PROSITE" id="PS51217">
    <property type="entry name" value="UVRD_HELICASE_CTER"/>
    <property type="match status" value="1"/>
</dbReference>
<dbReference type="GO" id="GO:0005829">
    <property type="term" value="C:cytosol"/>
    <property type="evidence" value="ECO:0007669"/>
    <property type="project" value="TreeGrafter"/>
</dbReference>
<dbReference type="GO" id="GO:0016887">
    <property type="term" value="F:ATP hydrolysis activity"/>
    <property type="evidence" value="ECO:0007669"/>
    <property type="project" value="RHEA"/>
</dbReference>
<evidence type="ECO:0000256" key="6">
    <source>
        <dbReference type="ARBA" id="ARBA00023125"/>
    </source>
</evidence>
<evidence type="ECO:0000259" key="11">
    <source>
        <dbReference type="PROSITE" id="PS51198"/>
    </source>
</evidence>
<dbReference type="PROSITE" id="PS51198">
    <property type="entry name" value="UVRD_HELICASE_ATP_BIND"/>
    <property type="match status" value="1"/>
</dbReference>
<protein>
    <recommendedName>
        <fullName evidence="9">DNA 3'-5' helicase</fullName>
        <ecNumber evidence="9">5.6.2.4</ecNumber>
    </recommendedName>
</protein>
<dbReference type="GO" id="GO:0000725">
    <property type="term" value="P:recombinational repair"/>
    <property type="evidence" value="ECO:0007669"/>
    <property type="project" value="TreeGrafter"/>
</dbReference>
<feature type="domain" description="UvrD-like helicase C-terminal" evidence="12">
    <location>
        <begin position="285"/>
        <end position="564"/>
    </location>
</feature>
<evidence type="ECO:0000256" key="5">
    <source>
        <dbReference type="ARBA" id="ARBA00022840"/>
    </source>
</evidence>
<keyword evidence="4 13" id="KW-0347">Helicase</keyword>
<evidence type="ECO:0000256" key="2">
    <source>
        <dbReference type="ARBA" id="ARBA00022741"/>
    </source>
</evidence>
<feature type="domain" description="UvrD-like helicase ATP-binding" evidence="11">
    <location>
        <begin position="8"/>
        <end position="284"/>
    </location>
</feature>
<dbReference type="InterPro" id="IPR013986">
    <property type="entry name" value="DExx_box_DNA_helicase_dom_sf"/>
</dbReference>
<evidence type="ECO:0000256" key="4">
    <source>
        <dbReference type="ARBA" id="ARBA00022806"/>
    </source>
</evidence>
<evidence type="ECO:0000256" key="3">
    <source>
        <dbReference type="ARBA" id="ARBA00022801"/>
    </source>
</evidence>
<dbReference type="EMBL" id="UOGI01000392">
    <property type="protein sequence ID" value="VAX34781.1"/>
    <property type="molecule type" value="Genomic_DNA"/>
</dbReference>
<dbReference type="InterPro" id="IPR014017">
    <property type="entry name" value="DNA_helicase_UvrD-like_C"/>
</dbReference>
<evidence type="ECO:0000259" key="12">
    <source>
        <dbReference type="PROSITE" id="PS51217"/>
    </source>
</evidence>
<evidence type="ECO:0000256" key="9">
    <source>
        <dbReference type="ARBA" id="ARBA00034808"/>
    </source>
</evidence>
<dbReference type="EC" id="5.6.2.4" evidence="9"/>
<keyword evidence="6" id="KW-0238">DNA-binding</keyword>
<dbReference type="AlphaFoldDB" id="A0A3B1D7M2"/>
<gene>
    <name evidence="13" type="ORF">MNBD_NITROSPIRAE03-618</name>
</gene>
<organism evidence="13">
    <name type="scientific">hydrothermal vent metagenome</name>
    <dbReference type="NCBI Taxonomy" id="652676"/>
    <lineage>
        <taxon>unclassified sequences</taxon>
        <taxon>metagenomes</taxon>
        <taxon>ecological metagenomes</taxon>
    </lineage>
</organism>
<dbReference type="InterPro" id="IPR014016">
    <property type="entry name" value="UvrD-like_ATP-bd"/>
</dbReference>
<dbReference type="Gene3D" id="1.10.486.10">
    <property type="entry name" value="PCRA, domain 4"/>
    <property type="match status" value="1"/>
</dbReference>
<dbReference type="Pfam" id="PF00580">
    <property type="entry name" value="UvrD-helicase"/>
    <property type="match status" value="1"/>
</dbReference>
<dbReference type="PANTHER" id="PTHR11070">
    <property type="entry name" value="UVRD / RECB / PCRA DNA HELICASE FAMILY MEMBER"/>
    <property type="match status" value="1"/>
</dbReference>
<evidence type="ECO:0000256" key="10">
    <source>
        <dbReference type="ARBA" id="ARBA00048988"/>
    </source>
</evidence>
<dbReference type="Gene3D" id="3.40.50.300">
    <property type="entry name" value="P-loop containing nucleotide triphosphate hydrolases"/>
    <property type="match status" value="2"/>
</dbReference>
<dbReference type="InterPro" id="IPR000212">
    <property type="entry name" value="DNA_helicase_UvrD/REP"/>
</dbReference>
<evidence type="ECO:0000256" key="8">
    <source>
        <dbReference type="ARBA" id="ARBA00034617"/>
    </source>
</evidence>
<reference evidence="13" key="1">
    <citation type="submission" date="2018-06" db="EMBL/GenBank/DDBJ databases">
        <authorList>
            <person name="Zhirakovskaya E."/>
        </authorList>
    </citation>
    <scope>NUCLEOTIDE SEQUENCE</scope>
</reference>
<dbReference type="GO" id="GO:0003677">
    <property type="term" value="F:DNA binding"/>
    <property type="evidence" value="ECO:0007669"/>
    <property type="project" value="UniProtKB-KW"/>
</dbReference>
<keyword evidence="3 13" id="KW-0378">Hydrolase</keyword>
<sequence>MDIYTKLSRLNPRQKEAVMHTDGPLLILAGAGSGKTRVITMRTSYLIHTGVKAGSVLAVTFTNKAAREMKQRVKSMVSGRNATPVISTFHSLCLRILRREIEHIGYRKDFTIYNTSEQVSLLRSILSDIKFYDKSFKAESFLERISRTKNDFDPPDAAVSGDPTEEALAMIYPRYVEALKSMNVLDFDDLLLLTLRLFREHPGVLERYRERFRYLMVDEYQDTNRVQYDFIKLLAGQRRNLCVVGDDDQSIYGWRGADIGNILNFEKDFPGTVTVRLEQNYRSVGHILKAANGVIGNNSRRMEKSLWTDRGDGPKVNIFKAVDTEDEADWIVDKISMTMCEKNMPAENIAVIYRANIFSRPFEEALRRQRIAYSVVGGTSYFERKEIKDLTAWLKVIANPTDNQSLLRAVSAPKRGIGHAALVLLLDYAQANSMGLLDAFGKATGVEGLSKNAANSAEVLFELISRYRDMFREGREMGKTLKALIDEIDYRDYIIKLYKTPETAFRKIENLNGLVDSITHYESGEDSPSLHGFLETMALTDLIKEKEEKGGRGITLISFHSSKGLEFPLVFIAGTEEEILPHRKSADSDEGIEEERRLFYVGITRAMDELYITYTEQRLKYGKKTRSEPSRFLEEIPEEVISRTDRFEELDPEEEKAYVKKLYANLMAKLED</sequence>
<dbReference type="SUPFAM" id="SSF52540">
    <property type="entry name" value="P-loop containing nucleoside triphosphate hydrolases"/>
    <property type="match status" value="1"/>
</dbReference>
<evidence type="ECO:0000313" key="13">
    <source>
        <dbReference type="EMBL" id="VAX34781.1"/>
    </source>
</evidence>
<keyword evidence="5" id="KW-0067">ATP-binding</keyword>
<accession>A0A3B1D7M2</accession>
<proteinExistence type="inferred from homology"/>
<evidence type="ECO:0000256" key="1">
    <source>
        <dbReference type="ARBA" id="ARBA00009922"/>
    </source>
</evidence>
<evidence type="ECO:0000256" key="7">
    <source>
        <dbReference type="ARBA" id="ARBA00023235"/>
    </source>
</evidence>
<dbReference type="Pfam" id="PF13361">
    <property type="entry name" value="UvrD_C"/>
    <property type="match status" value="1"/>
</dbReference>
<dbReference type="GO" id="GO:0043138">
    <property type="term" value="F:3'-5' DNA helicase activity"/>
    <property type="evidence" value="ECO:0007669"/>
    <property type="project" value="UniProtKB-EC"/>
</dbReference>
<keyword evidence="2" id="KW-0547">Nucleotide-binding</keyword>
<comment type="catalytic activity">
    <reaction evidence="10">
        <text>ATP + H2O = ADP + phosphate + H(+)</text>
        <dbReference type="Rhea" id="RHEA:13065"/>
        <dbReference type="ChEBI" id="CHEBI:15377"/>
        <dbReference type="ChEBI" id="CHEBI:15378"/>
        <dbReference type="ChEBI" id="CHEBI:30616"/>
        <dbReference type="ChEBI" id="CHEBI:43474"/>
        <dbReference type="ChEBI" id="CHEBI:456216"/>
        <dbReference type="EC" id="5.6.2.4"/>
    </reaction>
</comment>
<comment type="similarity">
    <text evidence="1">Belongs to the helicase family. UvrD subfamily.</text>
</comment>
<dbReference type="InterPro" id="IPR027417">
    <property type="entry name" value="P-loop_NTPase"/>
</dbReference>
<dbReference type="Gene3D" id="1.10.10.160">
    <property type="match status" value="1"/>
</dbReference>
<dbReference type="GO" id="GO:0005524">
    <property type="term" value="F:ATP binding"/>
    <property type="evidence" value="ECO:0007669"/>
    <property type="project" value="UniProtKB-KW"/>
</dbReference>
<keyword evidence="7" id="KW-0413">Isomerase</keyword>
<dbReference type="CDD" id="cd18807">
    <property type="entry name" value="SF1_C_UvrD"/>
    <property type="match status" value="1"/>
</dbReference>
<name>A0A3B1D7M2_9ZZZZ</name>